<organism evidence="2 3">
    <name type="scientific">Roseisolibacter agri</name>
    <dbReference type="NCBI Taxonomy" id="2014610"/>
    <lineage>
        <taxon>Bacteria</taxon>
        <taxon>Pseudomonadati</taxon>
        <taxon>Gemmatimonadota</taxon>
        <taxon>Gemmatimonadia</taxon>
        <taxon>Gemmatimonadales</taxon>
        <taxon>Gemmatimonadaceae</taxon>
        <taxon>Roseisolibacter</taxon>
    </lineage>
</organism>
<name>A0AA37QDI3_9BACT</name>
<protein>
    <submittedName>
        <fullName evidence="2">Uncharacterized protein</fullName>
    </submittedName>
</protein>
<feature type="compositionally biased region" description="Low complexity" evidence="1">
    <location>
        <begin position="58"/>
        <end position="67"/>
    </location>
</feature>
<accession>A0AA37QDI3</accession>
<sequence length="100" mass="10641">MLWKVSHWSSWLKYASAFSPPKVIWRTFARCVSPLSGVTARAGDWAGGSPPVETTTPREQAAAAKTAASRRRGRGMRCGEGVAGKKAREAAPGSPVLNSD</sequence>
<evidence type="ECO:0000313" key="2">
    <source>
        <dbReference type="EMBL" id="GLC28337.1"/>
    </source>
</evidence>
<dbReference type="EMBL" id="BRXS01000009">
    <property type="protein sequence ID" value="GLC28337.1"/>
    <property type="molecule type" value="Genomic_DNA"/>
</dbReference>
<reference evidence="2" key="1">
    <citation type="submission" date="2022-08" db="EMBL/GenBank/DDBJ databases">
        <title>Draft genome sequencing of Roseisolibacter agri AW1220.</title>
        <authorList>
            <person name="Tobiishi Y."/>
            <person name="Tonouchi A."/>
        </authorList>
    </citation>
    <scope>NUCLEOTIDE SEQUENCE</scope>
    <source>
        <strain evidence="2">AW1220</strain>
    </source>
</reference>
<feature type="region of interest" description="Disordered" evidence="1">
    <location>
        <begin position="40"/>
        <end position="100"/>
    </location>
</feature>
<dbReference type="AlphaFoldDB" id="A0AA37QDI3"/>
<evidence type="ECO:0000313" key="3">
    <source>
        <dbReference type="Proteomes" id="UP001161325"/>
    </source>
</evidence>
<dbReference type="Proteomes" id="UP001161325">
    <property type="component" value="Unassembled WGS sequence"/>
</dbReference>
<comment type="caution">
    <text evidence="2">The sequence shown here is derived from an EMBL/GenBank/DDBJ whole genome shotgun (WGS) entry which is preliminary data.</text>
</comment>
<keyword evidence="3" id="KW-1185">Reference proteome</keyword>
<gene>
    <name evidence="2" type="ORF">rosag_48500</name>
</gene>
<evidence type="ECO:0000256" key="1">
    <source>
        <dbReference type="SAM" id="MobiDB-lite"/>
    </source>
</evidence>
<proteinExistence type="predicted"/>